<evidence type="ECO:0000256" key="6">
    <source>
        <dbReference type="ARBA" id="ARBA00022989"/>
    </source>
</evidence>
<feature type="compositionally biased region" description="Polar residues" evidence="10">
    <location>
        <begin position="349"/>
        <end position="373"/>
    </location>
</feature>
<accession>A0ABD2BJ82</accession>
<feature type="transmembrane region" description="Helical" evidence="11">
    <location>
        <begin position="7"/>
        <end position="28"/>
    </location>
</feature>
<dbReference type="GO" id="GO:0007165">
    <property type="term" value="P:signal transduction"/>
    <property type="evidence" value="ECO:0007669"/>
    <property type="project" value="UniProtKB-KW"/>
</dbReference>
<dbReference type="EMBL" id="JAYRBN010000075">
    <property type="protein sequence ID" value="KAL2732832.1"/>
    <property type="molecule type" value="Genomic_DNA"/>
</dbReference>
<dbReference type="InterPro" id="IPR004117">
    <property type="entry name" value="7tm6_olfct_rcpt"/>
</dbReference>
<organism evidence="12 13">
    <name type="scientific">Vespula maculifrons</name>
    <name type="common">Eastern yellow jacket</name>
    <name type="synonym">Wasp</name>
    <dbReference type="NCBI Taxonomy" id="7453"/>
    <lineage>
        <taxon>Eukaryota</taxon>
        <taxon>Metazoa</taxon>
        <taxon>Ecdysozoa</taxon>
        <taxon>Arthropoda</taxon>
        <taxon>Hexapoda</taxon>
        <taxon>Insecta</taxon>
        <taxon>Pterygota</taxon>
        <taxon>Neoptera</taxon>
        <taxon>Endopterygota</taxon>
        <taxon>Hymenoptera</taxon>
        <taxon>Apocrita</taxon>
        <taxon>Aculeata</taxon>
        <taxon>Vespoidea</taxon>
        <taxon>Vespidae</taxon>
        <taxon>Vespinae</taxon>
        <taxon>Vespula</taxon>
    </lineage>
</organism>
<comment type="caution">
    <text evidence="12">The sequence shown here is derived from an EMBL/GenBank/DDBJ whole genome shotgun (WGS) entry which is preliminary data.</text>
</comment>
<dbReference type="GO" id="GO:0007608">
    <property type="term" value="P:sensory perception of smell"/>
    <property type="evidence" value="ECO:0007669"/>
    <property type="project" value="UniProtKB-KW"/>
</dbReference>
<evidence type="ECO:0000256" key="3">
    <source>
        <dbReference type="ARBA" id="ARBA00022606"/>
    </source>
</evidence>
<evidence type="ECO:0000256" key="1">
    <source>
        <dbReference type="ARBA" id="ARBA00004651"/>
    </source>
</evidence>
<sequence>MDVLNSICGYFFFIAILFEVLIIGVDFLKLQVTTNNNAFKEQLFLLICYIPSNIFVVYVTCNMGQKVLDTSADVLEKARMVPWYLLTPTMQKEGILIMIRSMKPCYLTIGKMFVSSHELFTSIVRTAISYATMDNFSITWLLKTPKKAAPGGDERNLYVRRIKATTASSKNSESILPEGQRESENSNRPKLSNIQKKVLPSSTKKSKLHSAAYSLNQSTKNLTKDINKESKVQSTLQHLRITKQKMQPKPEEAETASSTSTEKDEKEEIISDVGNKKEEAATKESNTNHITDEQDSTLSTNTEKKTAESIEEDITPMQNEIKLQDKENDKKENLEENNKEFGEEEQDEVQINLQLEDSPMKSQESASTVSITNDENESEELSQTQEVNDNTKEKKSSQTESEAGTESCSIDIVESVTSELSEVSESLSQQDTKKERENFEQSVKNEISNINYDSSVTLKDVQIKLNDCLKEKFKHVEVCDADNMSNLSSSDTFGKTLRNISGRSAINRFRHTSSFDYRFSPNDTQLTNVSMLSTPRRETANVKILHYNTGLADMSSNGNSVERKRKLESPDSITIKKQKTEQSSLLNTSMDLLRGLRKPIQISTPNVSYKVQSDKLNIREINDGNDKFLPTHTDDGTKKWCVIM</sequence>
<feature type="compositionally biased region" description="Basic and acidic residues" evidence="10">
    <location>
        <begin position="261"/>
        <end position="282"/>
    </location>
</feature>
<evidence type="ECO:0000256" key="8">
    <source>
        <dbReference type="ARBA" id="ARBA00023170"/>
    </source>
</evidence>
<evidence type="ECO:0000256" key="10">
    <source>
        <dbReference type="SAM" id="MobiDB-lite"/>
    </source>
</evidence>
<feature type="compositionally biased region" description="Polar residues" evidence="10">
    <location>
        <begin position="398"/>
        <end position="408"/>
    </location>
</feature>
<evidence type="ECO:0000256" key="4">
    <source>
        <dbReference type="ARBA" id="ARBA00022692"/>
    </source>
</evidence>
<keyword evidence="7 11" id="KW-0472">Membrane</keyword>
<dbReference type="Proteomes" id="UP001607303">
    <property type="component" value="Unassembled WGS sequence"/>
</dbReference>
<evidence type="ECO:0000313" key="13">
    <source>
        <dbReference type="Proteomes" id="UP001607303"/>
    </source>
</evidence>
<feature type="compositionally biased region" description="Basic and acidic residues" evidence="10">
    <location>
        <begin position="322"/>
        <end position="341"/>
    </location>
</feature>
<gene>
    <name evidence="12" type="ORF">V1477_015073</name>
</gene>
<keyword evidence="4 11" id="KW-0812">Transmembrane</keyword>
<evidence type="ECO:0000256" key="7">
    <source>
        <dbReference type="ARBA" id="ARBA00023136"/>
    </source>
</evidence>
<evidence type="ECO:0000256" key="11">
    <source>
        <dbReference type="SAM" id="Phobius"/>
    </source>
</evidence>
<feature type="compositionally biased region" description="Polar residues" evidence="10">
    <location>
        <begin position="188"/>
        <end position="203"/>
    </location>
</feature>
<evidence type="ECO:0000256" key="9">
    <source>
        <dbReference type="ARBA" id="ARBA00023224"/>
    </source>
</evidence>
<keyword evidence="6 11" id="KW-1133">Transmembrane helix</keyword>
<feature type="transmembrane region" description="Helical" evidence="11">
    <location>
        <begin position="43"/>
        <end position="61"/>
    </location>
</feature>
<keyword evidence="13" id="KW-1185">Reference proteome</keyword>
<evidence type="ECO:0000256" key="2">
    <source>
        <dbReference type="ARBA" id="ARBA00022475"/>
    </source>
</evidence>
<evidence type="ECO:0000313" key="12">
    <source>
        <dbReference type="EMBL" id="KAL2732832.1"/>
    </source>
</evidence>
<feature type="region of interest" description="Disordered" evidence="10">
    <location>
        <begin position="169"/>
        <end position="409"/>
    </location>
</feature>
<dbReference type="AlphaFoldDB" id="A0ABD2BJ82"/>
<keyword evidence="3" id="KW-0716">Sensory transduction</keyword>
<comment type="subcellular location">
    <subcellularLocation>
        <location evidence="1">Cell membrane</location>
        <topology evidence="1">Multi-pass membrane protein</topology>
    </subcellularLocation>
</comment>
<feature type="compositionally biased region" description="Basic and acidic residues" evidence="10">
    <location>
        <begin position="222"/>
        <end position="231"/>
    </location>
</feature>
<dbReference type="Pfam" id="PF02949">
    <property type="entry name" value="7tm_6"/>
    <property type="match status" value="1"/>
</dbReference>
<dbReference type="PANTHER" id="PTHR21137:SF35">
    <property type="entry name" value="ODORANT RECEPTOR 19A-RELATED"/>
    <property type="match status" value="1"/>
</dbReference>
<dbReference type="PANTHER" id="PTHR21137">
    <property type="entry name" value="ODORANT RECEPTOR"/>
    <property type="match status" value="1"/>
</dbReference>
<proteinExistence type="predicted"/>
<dbReference type="GO" id="GO:0005886">
    <property type="term" value="C:plasma membrane"/>
    <property type="evidence" value="ECO:0007669"/>
    <property type="project" value="UniProtKB-SubCell"/>
</dbReference>
<reference evidence="12 13" key="1">
    <citation type="journal article" date="2024" name="Ann. Entomol. Soc. Am.">
        <title>Genomic analyses of the southern and eastern yellowjacket wasps (Hymenoptera: Vespidae) reveal evolutionary signatures of social life.</title>
        <authorList>
            <person name="Catto M.A."/>
            <person name="Caine P.B."/>
            <person name="Orr S.E."/>
            <person name="Hunt B.G."/>
            <person name="Goodisman M.A.D."/>
        </authorList>
    </citation>
    <scope>NUCLEOTIDE SEQUENCE [LARGE SCALE GENOMIC DNA]</scope>
    <source>
        <strain evidence="12">232</strain>
        <tissue evidence="12">Head and thorax</tissue>
    </source>
</reference>
<evidence type="ECO:0000256" key="5">
    <source>
        <dbReference type="ARBA" id="ARBA00022725"/>
    </source>
</evidence>
<protein>
    <submittedName>
        <fullName evidence="12">Myotubularin-related protein -like</fullName>
    </submittedName>
</protein>
<keyword evidence="5" id="KW-0552">Olfaction</keyword>
<name>A0ABD2BJ82_VESMC</name>
<keyword evidence="9" id="KW-0807">Transducer</keyword>
<keyword evidence="2" id="KW-1003">Cell membrane</keyword>
<keyword evidence="8" id="KW-0675">Receptor</keyword>